<organism evidence="5 6">
    <name type="scientific">Ditylenchus dipsaci</name>
    <dbReference type="NCBI Taxonomy" id="166011"/>
    <lineage>
        <taxon>Eukaryota</taxon>
        <taxon>Metazoa</taxon>
        <taxon>Ecdysozoa</taxon>
        <taxon>Nematoda</taxon>
        <taxon>Chromadorea</taxon>
        <taxon>Rhabditida</taxon>
        <taxon>Tylenchina</taxon>
        <taxon>Tylenchomorpha</taxon>
        <taxon>Sphaerularioidea</taxon>
        <taxon>Anguinidae</taxon>
        <taxon>Anguininae</taxon>
        <taxon>Ditylenchus</taxon>
    </lineage>
</organism>
<dbReference type="InterPro" id="IPR000542">
    <property type="entry name" value="Carn_acyl_trans"/>
</dbReference>
<accession>A0A915ETU4</accession>
<keyword evidence="3" id="KW-0012">Acyltransferase</keyword>
<dbReference type="AlphaFoldDB" id="A0A915ETU4"/>
<dbReference type="Gene3D" id="3.30.559.10">
    <property type="entry name" value="Chloramphenicol acetyltransferase-like domain"/>
    <property type="match status" value="2"/>
</dbReference>
<dbReference type="Proteomes" id="UP000887574">
    <property type="component" value="Unplaced"/>
</dbReference>
<dbReference type="Gene3D" id="3.30.559.70">
    <property type="entry name" value="Choline/Carnitine o-acyltransferase, domain 2"/>
    <property type="match status" value="2"/>
</dbReference>
<name>A0A915ETU4_9BILA</name>
<sequence>MKKELLLFQRSTFRPDTYLIWRRFQSTKPVNYDSENISSCKKVKFRQDSCRRYLNAVQAVVSETEFKESEKVVKEFLNGEGLELHKELLAYDKQNKHTSYISKPWFDLYLESRVPVPVNYNPFMMFAPDPDPAFNNQLVRATNFVLAMGRFKKSLDAECLAPEVFHLNPKKSDTAMFRRVCRILPSNVSWFGAVAFKAFPLDMSQYPSLFGGNRIPQKGKDRLHLNRDSRHFLVARNGNFYTVDLFDSDGKLHRPEVVHGYRDTWAHVRQELMASGDENAISLRQIDDALFLLCLDDLDSKDPIRLVGSLLCGDDGSYYQLRALLGDGVAVLRLMEETLKDSIQNRFVTPDQTPGESLKVEEYLQKLDWSLSDSIRQNIQDAQQRHLEQCKDLQFGTMEYTKMNRDTIKGYKLSPDSMMQLAIQMAFYGTYKEFVPTYESCSTAAFFKGRTECVRSATIATREAVLAMETKESQKTKANLYELFKKCSDVHSQLVKEGAMGQGFDRHLLGLKITAKRLNRPLPTFLQDKTYEKMNNFVLSTSTLSTDTIVFGGFGPVVPDGFGIGYNVVGSKLGAVVSSYKSKRDANKFCESLANSLDVIKNVLETK</sequence>
<reference evidence="6" key="1">
    <citation type="submission" date="2022-11" db="UniProtKB">
        <authorList>
            <consortium name="WormBaseParasite"/>
        </authorList>
    </citation>
    <scope>IDENTIFICATION</scope>
</reference>
<evidence type="ECO:0000256" key="1">
    <source>
        <dbReference type="ARBA" id="ARBA00005232"/>
    </source>
</evidence>
<proteinExistence type="inferred from homology"/>
<feature type="domain" description="Choline/carnitine acyltransferase" evidence="4">
    <location>
        <begin position="261"/>
        <end position="594"/>
    </location>
</feature>
<keyword evidence="2" id="KW-0808">Transferase</keyword>
<evidence type="ECO:0000259" key="4">
    <source>
        <dbReference type="Pfam" id="PF00755"/>
    </source>
</evidence>
<keyword evidence="5" id="KW-1185">Reference proteome</keyword>
<evidence type="ECO:0000313" key="6">
    <source>
        <dbReference type="WBParaSite" id="jg9458"/>
    </source>
</evidence>
<dbReference type="GO" id="GO:0005739">
    <property type="term" value="C:mitochondrion"/>
    <property type="evidence" value="ECO:0007669"/>
    <property type="project" value="TreeGrafter"/>
</dbReference>
<dbReference type="PANTHER" id="PTHR22589:SF16">
    <property type="entry name" value="CARNITINE O-PALMITOYLTRANSFERASE 2, MITOCHONDRIAL"/>
    <property type="match status" value="1"/>
</dbReference>
<dbReference type="PANTHER" id="PTHR22589">
    <property type="entry name" value="CARNITINE O-ACYLTRANSFERASE"/>
    <property type="match status" value="1"/>
</dbReference>
<dbReference type="WBParaSite" id="jg9458">
    <property type="protein sequence ID" value="jg9458"/>
    <property type="gene ID" value="jg9458"/>
</dbReference>
<dbReference type="InterPro" id="IPR023213">
    <property type="entry name" value="CAT-like_dom_sf"/>
</dbReference>
<evidence type="ECO:0000313" key="5">
    <source>
        <dbReference type="Proteomes" id="UP000887574"/>
    </source>
</evidence>
<dbReference type="Pfam" id="PF00755">
    <property type="entry name" value="Carn_acyltransf"/>
    <property type="match status" value="2"/>
</dbReference>
<dbReference type="GO" id="GO:0006635">
    <property type="term" value="P:fatty acid beta-oxidation"/>
    <property type="evidence" value="ECO:0007669"/>
    <property type="project" value="TreeGrafter"/>
</dbReference>
<evidence type="ECO:0000256" key="3">
    <source>
        <dbReference type="ARBA" id="ARBA00023315"/>
    </source>
</evidence>
<dbReference type="SUPFAM" id="SSF52777">
    <property type="entry name" value="CoA-dependent acyltransferases"/>
    <property type="match status" value="2"/>
</dbReference>
<feature type="domain" description="Choline/carnitine acyltransferase" evidence="4">
    <location>
        <begin position="47"/>
        <end position="256"/>
    </location>
</feature>
<comment type="similarity">
    <text evidence="1">Belongs to the carnitine/choline acetyltransferase family.</text>
</comment>
<dbReference type="InterPro" id="IPR039551">
    <property type="entry name" value="Cho/carn_acyl_trans"/>
</dbReference>
<dbReference type="GO" id="GO:0004095">
    <property type="term" value="F:carnitine O-palmitoyltransferase activity"/>
    <property type="evidence" value="ECO:0007669"/>
    <property type="project" value="TreeGrafter"/>
</dbReference>
<dbReference type="InterPro" id="IPR042231">
    <property type="entry name" value="Cho/carn_acyl_trans_2"/>
</dbReference>
<protein>
    <submittedName>
        <fullName evidence="6">Choline/carnitine acyltransferase domain-containing protein</fullName>
    </submittedName>
</protein>
<evidence type="ECO:0000256" key="2">
    <source>
        <dbReference type="ARBA" id="ARBA00022679"/>
    </source>
</evidence>